<comment type="similarity">
    <text evidence="3">Belongs to the helicase family. RecQ subfamily.</text>
</comment>
<feature type="region of interest" description="Disordered" evidence="17">
    <location>
        <begin position="506"/>
        <end position="527"/>
    </location>
</feature>
<dbReference type="PROSITE" id="PS50967">
    <property type="entry name" value="HRDC"/>
    <property type="match status" value="1"/>
</dbReference>
<comment type="catalytic activity">
    <reaction evidence="15">
        <text>Couples ATP hydrolysis with the unwinding of duplex DNA by translocating in the 3'-5' direction.</text>
        <dbReference type="EC" id="5.6.2.4"/>
    </reaction>
</comment>
<organism evidence="21 22">
    <name type="scientific">Chitinophaga skermanii</name>
    <dbReference type="NCBI Taxonomy" id="331697"/>
    <lineage>
        <taxon>Bacteria</taxon>
        <taxon>Pseudomonadati</taxon>
        <taxon>Bacteroidota</taxon>
        <taxon>Chitinophagia</taxon>
        <taxon>Chitinophagales</taxon>
        <taxon>Chitinophagaceae</taxon>
        <taxon>Chitinophaga</taxon>
    </lineage>
</organism>
<evidence type="ECO:0000256" key="8">
    <source>
        <dbReference type="ARBA" id="ARBA00022806"/>
    </source>
</evidence>
<dbReference type="InterPro" id="IPR014001">
    <property type="entry name" value="Helicase_ATP-bd"/>
</dbReference>
<feature type="compositionally biased region" description="Low complexity" evidence="17">
    <location>
        <begin position="511"/>
        <end position="520"/>
    </location>
</feature>
<evidence type="ECO:0000256" key="2">
    <source>
        <dbReference type="ARBA" id="ARBA00001947"/>
    </source>
</evidence>
<dbReference type="InterPro" id="IPR018982">
    <property type="entry name" value="RQC_domain"/>
</dbReference>
<dbReference type="InterPro" id="IPR044876">
    <property type="entry name" value="HRDC_dom_sf"/>
</dbReference>
<dbReference type="GO" id="GO:0003677">
    <property type="term" value="F:DNA binding"/>
    <property type="evidence" value="ECO:0007669"/>
    <property type="project" value="UniProtKB-KW"/>
</dbReference>
<dbReference type="CDD" id="cd17920">
    <property type="entry name" value="DEXHc_RecQ"/>
    <property type="match status" value="1"/>
</dbReference>
<evidence type="ECO:0000256" key="12">
    <source>
        <dbReference type="ARBA" id="ARBA00023172"/>
    </source>
</evidence>
<dbReference type="GO" id="GO:0006310">
    <property type="term" value="P:DNA recombination"/>
    <property type="evidence" value="ECO:0007669"/>
    <property type="project" value="UniProtKB-UniRule"/>
</dbReference>
<dbReference type="GO" id="GO:0043138">
    <property type="term" value="F:3'-5' DNA helicase activity"/>
    <property type="evidence" value="ECO:0007669"/>
    <property type="project" value="UniProtKB-EC"/>
</dbReference>
<dbReference type="GO" id="GO:0005524">
    <property type="term" value="F:ATP binding"/>
    <property type="evidence" value="ECO:0007669"/>
    <property type="project" value="UniProtKB-KW"/>
</dbReference>
<evidence type="ECO:0000256" key="3">
    <source>
        <dbReference type="ARBA" id="ARBA00005446"/>
    </source>
</evidence>
<keyword evidence="5" id="KW-0547">Nucleotide-binding</keyword>
<dbReference type="Pfam" id="PF16124">
    <property type="entry name" value="RecQ_Zn_bind"/>
    <property type="match status" value="1"/>
</dbReference>
<dbReference type="InterPro" id="IPR004589">
    <property type="entry name" value="DNA_helicase_ATP-dep_RecQ"/>
</dbReference>
<keyword evidence="14" id="KW-0413">Isomerase</keyword>
<keyword evidence="11" id="KW-0238">DNA-binding</keyword>
<dbReference type="SMART" id="SM00341">
    <property type="entry name" value="HRDC"/>
    <property type="match status" value="1"/>
</dbReference>
<dbReference type="GO" id="GO:0006260">
    <property type="term" value="P:DNA replication"/>
    <property type="evidence" value="ECO:0007669"/>
    <property type="project" value="InterPro"/>
</dbReference>
<evidence type="ECO:0000256" key="16">
    <source>
        <dbReference type="NCBIfam" id="TIGR01389"/>
    </source>
</evidence>
<dbReference type="RefSeq" id="WP_111597668.1">
    <property type="nucleotide sequence ID" value="NZ_QLLL01000004.1"/>
</dbReference>
<dbReference type="NCBIfam" id="TIGR01389">
    <property type="entry name" value="recQ"/>
    <property type="match status" value="1"/>
</dbReference>
<protein>
    <recommendedName>
        <fullName evidence="16">DNA helicase RecQ</fullName>
        <ecNumber evidence="16">5.6.2.4</ecNumber>
    </recommendedName>
</protein>
<dbReference type="OrthoDB" id="9763310at2"/>
<dbReference type="SUPFAM" id="SSF47819">
    <property type="entry name" value="HRDC-like"/>
    <property type="match status" value="1"/>
</dbReference>
<dbReference type="GO" id="GO:0009432">
    <property type="term" value="P:SOS response"/>
    <property type="evidence" value="ECO:0007669"/>
    <property type="project" value="UniProtKB-UniRule"/>
</dbReference>
<dbReference type="SUPFAM" id="SSF52540">
    <property type="entry name" value="P-loop containing nucleoside triphosphate hydrolases"/>
    <property type="match status" value="2"/>
</dbReference>
<keyword evidence="8 21" id="KW-0347">Helicase</keyword>
<gene>
    <name evidence="21" type="ORF">LX64_02193</name>
</gene>
<comment type="caution">
    <text evidence="21">The sequence shown here is derived from an EMBL/GenBank/DDBJ whole genome shotgun (WGS) entry which is preliminary data.</text>
</comment>
<dbReference type="CDD" id="cd18794">
    <property type="entry name" value="SF2_C_RecQ"/>
    <property type="match status" value="1"/>
</dbReference>
<evidence type="ECO:0000313" key="22">
    <source>
        <dbReference type="Proteomes" id="UP000249547"/>
    </source>
</evidence>
<keyword evidence="10" id="KW-0067">ATP-binding</keyword>
<dbReference type="EMBL" id="QLLL01000004">
    <property type="protein sequence ID" value="RAJ05039.1"/>
    <property type="molecule type" value="Genomic_DNA"/>
</dbReference>
<dbReference type="InterPro" id="IPR036388">
    <property type="entry name" value="WH-like_DNA-bd_sf"/>
</dbReference>
<evidence type="ECO:0000256" key="5">
    <source>
        <dbReference type="ARBA" id="ARBA00022741"/>
    </source>
</evidence>
<evidence type="ECO:0000256" key="9">
    <source>
        <dbReference type="ARBA" id="ARBA00022833"/>
    </source>
</evidence>
<dbReference type="Pfam" id="PF00271">
    <property type="entry name" value="Helicase_C"/>
    <property type="match status" value="1"/>
</dbReference>
<keyword evidence="22" id="KW-1185">Reference proteome</keyword>
<dbReference type="PANTHER" id="PTHR13710:SF105">
    <property type="entry name" value="ATP-DEPENDENT DNA HELICASE Q1"/>
    <property type="match status" value="1"/>
</dbReference>
<dbReference type="InterPro" id="IPR002121">
    <property type="entry name" value="HRDC_dom"/>
</dbReference>
<proteinExistence type="inferred from homology"/>
<dbReference type="InterPro" id="IPR027417">
    <property type="entry name" value="P-loop_NTPase"/>
</dbReference>
<evidence type="ECO:0000256" key="10">
    <source>
        <dbReference type="ARBA" id="ARBA00022840"/>
    </source>
</evidence>
<dbReference type="Pfam" id="PF00570">
    <property type="entry name" value="HRDC"/>
    <property type="match status" value="1"/>
</dbReference>
<dbReference type="GO" id="GO:0016787">
    <property type="term" value="F:hydrolase activity"/>
    <property type="evidence" value="ECO:0007669"/>
    <property type="project" value="UniProtKB-KW"/>
</dbReference>
<dbReference type="NCBIfam" id="TIGR00614">
    <property type="entry name" value="recQ_fam"/>
    <property type="match status" value="1"/>
</dbReference>
<feature type="domain" description="HRDC" evidence="18">
    <location>
        <begin position="549"/>
        <end position="629"/>
    </location>
</feature>
<evidence type="ECO:0000256" key="7">
    <source>
        <dbReference type="ARBA" id="ARBA00022801"/>
    </source>
</evidence>
<evidence type="ECO:0000259" key="18">
    <source>
        <dbReference type="PROSITE" id="PS50967"/>
    </source>
</evidence>
<keyword evidence="13" id="KW-0234">DNA repair</keyword>
<dbReference type="GO" id="GO:0006281">
    <property type="term" value="P:DNA repair"/>
    <property type="evidence" value="ECO:0007669"/>
    <property type="project" value="UniProtKB-KW"/>
</dbReference>
<dbReference type="PANTHER" id="PTHR13710">
    <property type="entry name" value="DNA HELICASE RECQ FAMILY MEMBER"/>
    <property type="match status" value="1"/>
</dbReference>
<dbReference type="Pfam" id="PF09382">
    <property type="entry name" value="RQC"/>
    <property type="match status" value="1"/>
</dbReference>
<evidence type="ECO:0000256" key="11">
    <source>
        <dbReference type="ARBA" id="ARBA00023125"/>
    </source>
</evidence>
<accession>A0A327QKI3</accession>
<evidence type="ECO:0000256" key="14">
    <source>
        <dbReference type="ARBA" id="ARBA00023235"/>
    </source>
</evidence>
<dbReference type="Pfam" id="PF14493">
    <property type="entry name" value="HTH_40"/>
    <property type="match status" value="1"/>
</dbReference>
<dbReference type="Gene3D" id="1.10.150.80">
    <property type="entry name" value="HRDC domain"/>
    <property type="match status" value="1"/>
</dbReference>
<dbReference type="InterPro" id="IPR006293">
    <property type="entry name" value="DNA_helicase_ATP-dep_RecQ_bac"/>
</dbReference>
<evidence type="ECO:0000259" key="20">
    <source>
        <dbReference type="PROSITE" id="PS51194"/>
    </source>
</evidence>
<evidence type="ECO:0000256" key="13">
    <source>
        <dbReference type="ARBA" id="ARBA00023204"/>
    </source>
</evidence>
<evidence type="ECO:0000313" key="21">
    <source>
        <dbReference type="EMBL" id="RAJ05039.1"/>
    </source>
</evidence>
<dbReference type="GO" id="GO:0009378">
    <property type="term" value="F:four-way junction helicase activity"/>
    <property type="evidence" value="ECO:0007669"/>
    <property type="project" value="TreeGrafter"/>
</dbReference>
<dbReference type="SMART" id="SM00956">
    <property type="entry name" value="RQC"/>
    <property type="match status" value="1"/>
</dbReference>
<keyword evidence="9" id="KW-0862">Zinc</keyword>
<evidence type="ECO:0000259" key="19">
    <source>
        <dbReference type="PROSITE" id="PS51192"/>
    </source>
</evidence>
<feature type="domain" description="Helicase ATP-binding" evidence="19">
    <location>
        <begin position="25"/>
        <end position="195"/>
    </location>
</feature>
<reference evidence="21 22" key="1">
    <citation type="submission" date="2018-06" db="EMBL/GenBank/DDBJ databases">
        <title>Genomic Encyclopedia of Archaeal and Bacterial Type Strains, Phase II (KMG-II): from individual species to whole genera.</title>
        <authorList>
            <person name="Goeker M."/>
        </authorList>
    </citation>
    <scope>NUCLEOTIDE SEQUENCE [LARGE SCALE GENOMIC DNA]</scope>
    <source>
        <strain evidence="21 22">DSM 23857</strain>
    </source>
</reference>
<dbReference type="InterPro" id="IPR032284">
    <property type="entry name" value="RecQ_Zn-bd"/>
</dbReference>
<dbReference type="InterPro" id="IPR010997">
    <property type="entry name" value="HRDC-like_sf"/>
</dbReference>
<dbReference type="AlphaFoldDB" id="A0A327QKI3"/>
<feature type="region of interest" description="Disordered" evidence="17">
    <location>
        <begin position="633"/>
        <end position="655"/>
    </location>
</feature>
<evidence type="ECO:0000256" key="6">
    <source>
        <dbReference type="ARBA" id="ARBA00022763"/>
    </source>
</evidence>
<dbReference type="PROSITE" id="PS51194">
    <property type="entry name" value="HELICASE_CTER"/>
    <property type="match status" value="1"/>
</dbReference>
<dbReference type="SMART" id="SM00490">
    <property type="entry name" value="HELICc"/>
    <property type="match status" value="1"/>
</dbReference>
<name>A0A327QKI3_9BACT</name>
<sequence length="751" mass="83988">MQKLLTLLKHHFGYTEFRHNQQEIIEHVMAGKDTMVIMPTGGGKSICYQLPALALGGITLVVSPLIALMKDQVDALQQNGIGAAFINSSLSSTEQTTVFHQLRKGDIKLLYLAPERLIGGDGKFLQYLAQFNISLIAIDEAHCISQWGHDFRPEYLALGQLKSQFPKVPMIALTATADALTRKDIIEKLALKNFRLFENSFNRPNIQYIVKPKKQYFQQVLEYLHEHNDDSGIIYCLSRAGTESLAEDLQKAGIEALAYHAGLERSIRDERQEKFLRDEVRVMVATIAFGMGINKSNVRFVMHADLPKNIEGYYQETGRAGRDGLPSEAILYYSAGDLFKLKKMVVVEGNTAQSEVLQKKLDQMAGFCETYMCRRKYLLNYFDEQAPDYCGSCDRCLSNNDKADGTIAAQKILSAVYRLQERFGINYVIDLLRGGAAVKHEHSALKTYGIGKEYSKDQWKQIARELVQLGYLQQSQGEYPVLQLTQQSWNVLKHNEPVMLTASSLEEGKAGKTSKTTTKALPKAPGMKPVAPSSTFANFEPQFAPSQIVPVQQPLLQALKQLRKTIATRENVPPYIVFSDATLLELATFLPLTKSHLSGISGFGDVKLAKYGDAFLEEVQDYCLRNHLPTQMHSKVGKKPTPVAKKSKPTAGDSSRQTLQLYIDGLSIQAIMAERGITQSTVENHLTAFVRTGELEVTQLVAPAKVRGVMEYIKQTGNFGLNALKEKFGDGYSYSELRALVNHYQWMLEQA</sequence>
<dbReference type="EC" id="5.6.2.4" evidence="16"/>
<dbReference type="FunFam" id="3.40.50.300:FF:000156">
    <property type="entry name" value="ATP-dependent DNA helicase recQ"/>
    <property type="match status" value="1"/>
</dbReference>
<dbReference type="GO" id="GO:0005694">
    <property type="term" value="C:chromosome"/>
    <property type="evidence" value="ECO:0007669"/>
    <property type="project" value="TreeGrafter"/>
</dbReference>
<feature type="domain" description="Helicase C-terminal" evidence="20">
    <location>
        <begin position="216"/>
        <end position="365"/>
    </location>
</feature>
<dbReference type="Proteomes" id="UP000249547">
    <property type="component" value="Unassembled WGS sequence"/>
</dbReference>
<keyword evidence="4" id="KW-0479">Metal-binding</keyword>
<evidence type="ECO:0000256" key="1">
    <source>
        <dbReference type="ARBA" id="ARBA00001946"/>
    </source>
</evidence>
<dbReference type="SMART" id="SM00487">
    <property type="entry name" value="DEXDc"/>
    <property type="match status" value="1"/>
</dbReference>
<keyword evidence="7" id="KW-0378">Hydrolase</keyword>
<dbReference type="PROSITE" id="PS51192">
    <property type="entry name" value="HELICASE_ATP_BIND_1"/>
    <property type="match status" value="1"/>
</dbReference>
<keyword evidence="12" id="KW-0233">DNA recombination</keyword>
<comment type="cofactor">
    <cofactor evidence="2">
        <name>Zn(2+)</name>
        <dbReference type="ChEBI" id="CHEBI:29105"/>
    </cofactor>
</comment>
<dbReference type="Gene3D" id="1.10.10.10">
    <property type="entry name" value="Winged helix-like DNA-binding domain superfamily/Winged helix DNA-binding domain"/>
    <property type="match status" value="1"/>
</dbReference>
<dbReference type="Gene3D" id="3.40.50.300">
    <property type="entry name" value="P-loop containing nucleotide triphosphate hydrolases"/>
    <property type="match status" value="2"/>
</dbReference>
<dbReference type="InterPro" id="IPR029491">
    <property type="entry name" value="Helicase_HTH"/>
</dbReference>
<dbReference type="GO" id="GO:0005737">
    <property type="term" value="C:cytoplasm"/>
    <property type="evidence" value="ECO:0007669"/>
    <property type="project" value="TreeGrafter"/>
</dbReference>
<dbReference type="InterPro" id="IPR011545">
    <property type="entry name" value="DEAD/DEAH_box_helicase_dom"/>
</dbReference>
<keyword evidence="6" id="KW-0227">DNA damage</keyword>
<dbReference type="Pfam" id="PF00270">
    <property type="entry name" value="DEAD"/>
    <property type="match status" value="1"/>
</dbReference>
<dbReference type="FunFam" id="3.40.50.300:FF:000296">
    <property type="entry name" value="ATP-dependent DNA helicase RecQ"/>
    <property type="match status" value="1"/>
</dbReference>
<dbReference type="GO" id="GO:0046872">
    <property type="term" value="F:metal ion binding"/>
    <property type="evidence" value="ECO:0007669"/>
    <property type="project" value="UniProtKB-KW"/>
</dbReference>
<dbReference type="InterPro" id="IPR001650">
    <property type="entry name" value="Helicase_C-like"/>
</dbReference>
<evidence type="ECO:0000256" key="15">
    <source>
        <dbReference type="ARBA" id="ARBA00034617"/>
    </source>
</evidence>
<evidence type="ECO:0000256" key="4">
    <source>
        <dbReference type="ARBA" id="ARBA00022723"/>
    </source>
</evidence>
<comment type="cofactor">
    <cofactor evidence="1">
        <name>Mg(2+)</name>
        <dbReference type="ChEBI" id="CHEBI:18420"/>
    </cofactor>
</comment>
<evidence type="ECO:0000256" key="17">
    <source>
        <dbReference type="SAM" id="MobiDB-lite"/>
    </source>
</evidence>